<reference evidence="2 3" key="1">
    <citation type="journal article" date="2013" name="J. Bacteriol.">
        <title>Roles of HynAB and Ech, the only two hydrogenases found in the model sulfate reducer Desulfovibrio gigas.</title>
        <authorList>
            <person name="Morais-Silva F.O."/>
            <person name="Santos C.I."/>
            <person name="Rodrigues R."/>
            <person name="Pereira I.A."/>
            <person name="Rodrigues-Pousada C."/>
        </authorList>
    </citation>
    <scope>NUCLEOTIDE SEQUENCE [LARGE SCALE GENOMIC DNA]</scope>
    <source>
        <strain evidence="3">ATCC 19364 / DSM 1382 / NCIMB 9332 / VKM B-1759</strain>
    </source>
</reference>
<sequence length="242" mass="25837">MPVSAGQSIPEQGTMQQAGIGDYWIGVGDIHQQVDRLASIPGVAQARGIILSGDLTNRGGEKEAARILAAARKANPNVLAQIGNMDMPIVTGLLQREGINLHCAARVLDSEYPALGVMGVGASTFTPFGTPSEVSEERLQHWLETTYEQARTFRHLLVVIHNPPKDTQADTIGGGVHVGSPAVRAFLERVQPDVCLTGHIHESACEDRLGRTILINPGALDAGGYARIDLRPGGFTARLLQQ</sequence>
<keyword evidence="3" id="KW-1185">Reference proteome</keyword>
<dbReference type="PATRIC" id="fig|1121448.10.peg.1526"/>
<dbReference type="Proteomes" id="UP000016587">
    <property type="component" value="Chromosome"/>
</dbReference>
<dbReference type="KEGG" id="dgg:DGI_1530"/>
<dbReference type="InterPro" id="IPR004843">
    <property type="entry name" value="Calcineurin-like_PHP"/>
</dbReference>
<accession>T2G9U8</accession>
<dbReference type="Gene3D" id="3.60.21.10">
    <property type="match status" value="1"/>
</dbReference>
<evidence type="ECO:0000313" key="3">
    <source>
        <dbReference type="Proteomes" id="UP000016587"/>
    </source>
</evidence>
<dbReference type="EMBL" id="CP006585">
    <property type="protein sequence ID" value="AGW13370.1"/>
    <property type="molecule type" value="Genomic_DNA"/>
</dbReference>
<feature type="domain" description="Calcineurin-like phosphoesterase" evidence="1">
    <location>
        <begin position="27"/>
        <end position="202"/>
    </location>
</feature>
<dbReference type="PANTHER" id="PTHR37523:SF1">
    <property type="entry name" value="CALCINEURIN-LIKE PHOSPHOESTERASE DOMAIN-CONTAINING PROTEIN"/>
    <property type="match status" value="1"/>
</dbReference>
<dbReference type="GO" id="GO:0016787">
    <property type="term" value="F:hydrolase activity"/>
    <property type="evidence" value="ECO:0007669"/>
    <property type="project" value="InterPro"/>
</dbReference>
<evidence type="ECO:0000313" key="2">
    <source>
        <dbReference type="EMBL" id="AGW13370.1"/>
    </source>
</evidence>
<dbReference type="eggNOG" id="COG2129">
    <property type="taxonomic scope" value="Bacteria"/>
</dbReference>
<proteinExistence type="predicted"/>
<dbReference type="InterPro" id="IPR029052">
    <property type="entry name" value="Metallo-depent_PP-like"/>
</dbReference>
<organism evidence="2 3">
    <name type="scientific">Megalodesulfovibrio gigas (strain ATCC 19364 / DSM 1382 / NCIMB 9332 / VKM B-1759)</name>
    <name type="common">Desulfovibrio gigas</name>
    <dbReference type="NCBI Taxonomy" id="1121448"/>
    <lineage>
        <taxon>Bacteria</taxon>
        <taxon>Pseudomonadati</taxon>
        <taxon>Thermodesulfobacteriota</taxon>
        <taxon>Desulfovibrionia</taxon>
        <taxon>Desulfovibrionales</taxon>
        <taxon>Desulfovibrionaceae</taxon>
        <taxon>Megalodesulfovibrio</taxon>
    </lineage>
</organism>
<dbReference type="PANTHER" id="PTHR37523">
    <property type="entry name" value="METALLOPHOSPHOESTERASE"/>
    <property type="match status" value="1"/>
</dbReference>
<dbReference type="STRING" id="1121448.DGI_1530"/>
<protein>
    <recommendedName>
        <fullName evidence="1">Calcineurin-like phosphoesterase domain-containing protein</fullName>
    </recommendedName>
</protein>
<gene>
    <name evidence="2" type="ORF">DGI_1530</name>
</gene>
<dbReference type="Pfam" id="PF00149">
    <property type="entry name" value="Metallophos"/>
    <property type="match status" value="1"/>
</dbReference>
<dbReference type="AlphaFoldDB" id="T2G9U8"/>
<evidence type="ECO:0000259" key="1">
    <source>
        <dbReference type="Pfam" id="PF00149"/>
    </source>
</evidence>
<dbReference type="SUPFAM" id="SSF56300">
    <property type="entry name" value="Metallo-dependent phosphatases"/>
    <property type="match status" value="1"/>
</dbReference>
<dbReference type="HOGENOM" id="CLU_041441_5_0_7"/>
<reference evidence="3" key="2">
    <citation type="submission" date="2013-07" db="EMBL/GenBank/DDBJ databases">
        <authorList>
            <person name="Morais-Silva F.O."/>
            <person name="Rezende A.M."/>
            <person name="Pimentel C."/>
            <person name="Resende D.M."/>
            <person name="Santos C.I."/>
            <person name="Clemente C."/>
            <person name="de Oliveira L.M."/>
            <person name="da Silva S.M."/>
            <person name="Costa D.A."/>
            <person name="Varela-Raposo A."/>
            <person name="Horacio E.C.A."/>
            <person name="Matos M."/>
            <person name="Flores O."/>
            <person name="Ruiz J.C."/>
            <person name="Rodrigues-Pousada C."/>
        </authorList>
    </citation>
    <scope>NUCLEOTIDE SEQUENCE [LARGE SCALE GENOMIC DNA]</scope>
    <source>
        <strain evidence="3">ATCC 19364 / DSM 1382 / NCIMB 9332 / VKM B-1759</strain>
    </source>
</reference>
<name>T2G9U8_MEGG1</name>